<evidence type="ECO:0008006" key="4">
    <source>
        <dbReference type="Google" id="ProtNLM"/>
    </source>
</evidence>
<keyword evidence="1" id="KW-0812">Transmembrane</keyword>
<dbReference type="Proteomes" id="UP001597511">
    <property type="component" value="Unassembled WGS sequence"/>
</dbReference>
<evidence type="ECO:0000256" key="1">
    <source>
        <dbReference type="SAM" id="Phobius"/>
    </source>
</evidence>
<protein>
    <recommendedName>
        <fullName evidence="4">Bacteroides conjugative transposon TraK protein</fullName>
    </recommendedName>
</protein>
<keyword evidence="1" id="KW-1133">Transmembrane helix</keyword>
<evidence type="ECO:0000313" key="3">
    <source>
        <dbReference type="Proteomes" id="UP001597511"/>
    </source>
</evidence>
<evidence type="ECO:0000313" key="2">
    <source>
        <dbReference type="EMBL" id="MFD2921364.1"/>
    </source>
</evidence>
<keyword evidence="1" id="KW-0472">Membrane</keyword>
<sequence>MKDKNKKEKLPPRIIITTDKPIHLEIDSNDLSEMFKETDDNIWTRKTRLNLAFQIIIIAVTAYSIYIAHKSWISSVYALAKSDTAQQKSTEQFLLVNKPFVTLSNFEWLDIYGPDRLTAAVNISNLGNHVARLFQYNYALSQVEYGIDSMMKTISNLKHLEKNLYLVKESAYVTSSFPFNYFLDPVTKTNIKNGCTVFYVLLLIDYEALIDGKKYRNILYLRTFGKDMRKAEMLKNETILL</sequence>
<dbReference type="RefSeq" id="WP_386101520.1">
    <property type="nucleotide sequence ID" value="NZ_JBHUOZ010000003.1"/>
</dbReference>
<feature type="transmembrane region" description="Helical" evidence="1">
    <location>
        <begin position="51"/>
        <end position="69"/>
    </location>
</feature>
<proteinExistence type="predicted"/>
<keyword evidence="3" id="KW-1185">Reference proteome</keyword>
<organism evidence="2 3">
    <name type="scientific">Terrimonas rubra</name>
    <dbReference type="NCBI Taxonomy" id="1035890"/>
    <lineage>
        <taxon>Bacteria</taxon>
        <taxon>Pseudomonadati</taxon>
        <taxon>Bacteroidota</taxon>
        <taxon>Chitinophagia</taxon>
        <taxon>Chitinophagales</taxon>
        <taxon>Chitinophagaceae</taxon>
        <taxon>Terrimonas</taxon>
    </lineage>
</organism>
<reference evidence="3" key="1">
    <citation type="journal article" date="2019" name="Int. J. Syst. Evol. Microbiol.">
        <title>The Global Catalogue of Microorganisms (GCM) 10K type strain sequencing project: providing services to taxonomists for standard genome sequencing and annotation.</title>
        <authorList>
            <consortium name="The Broad Institute Genomics Platform"/>
            <consortium name="The Broad Institute Genome Sequencing Center for Infectious Disease"/>
            <person name="Wu L."/>
            <person name="Ma J."/>
        </authorList>
    </citation>
    <scope>NUCLEOTIDE SEQUENCE [LARGE SCALE GENOMIC DNA]</scope>
    <source>
        <strain evidence="3">KCTC 23299</strain>
    </source>
</reference>
<accession>A0ABW6A7L7</accession>
<comment type="caution">
    <text evidence="2">The sequence shown here is derived from an EMBL/GenBank/DDBJ whole genome shotgun (WGS) entry which is preliminary data.</text>
</comment>
<dbReference type="EMBL" id="JBHUOZ010000003">
    <property type="protein sequence ID" value="MFD2921364.1"/>
    <property type="molecule type" value="Genomic_DNA"/>
</dbReference>
<name>A0ABW6A7L7_9BACT</name>
<gene>
    <name evidence="2" type="ORF">ACFS6H_16680</name>
</gene>